<dbReference type="GeneID" id="54454494"/>
<dbReference type="EMBL" id="MU003733">
    <property type="protein sequence ID" value="KAF2801267.1"/>
    <property type="molecule type" value="Genomic_DNA"/>
</dbReference>
<keyword evidence="1" id="KW-0479">Metal-binding</keyword>
<evidence type="ECO:0000256" key="1">
    <source>
        <dbReference type="ARBA" id="ARBA00022723"/>
    </source>
</evidence>
<reference evidence="6" key="3">
    <citation type="submission" date="2025-04" db="UniProtKB">
        <authorList>
            <consortium name="RefSeq"/>
        </authorList>
    </citation>
    <scope>IDENTIFICATION</scope>
    <source>
        <strain evidence="6">CBS 304.34</strain>
    </source>
</reference>
<dbReference type="InterPro" id="IPR017907">
    <property type="entry name" value="Znf_RING_CS"/>
</dbReference>
<dbReference type="Pfam" id="PF22191">
    <property type="entry name" value="IBR_1"/>
    <property type="match status" value="1"/>
</dbReference>
<dbReference type="GO" id="GO:0008270">
    <property type="term" value="F:zinc ion binding"/>
    <property type="evidence" value="ECO:0007669"/>
    <property type="project" value="UniProtKB-KW"/>
</dbReference>
<dbReference type="AlphaFoldDB" id="A0A6A6Y0C9"/>
<keyword evidence="5" id="KW-1185">Reference proteome</keyword>
<dbReference type="Proteomes" id="UP000504636">
    <property type="component" value="Unplaced"/>
</dbReference>
<dbReference type="OrthoDB" id="1431934at2759"/>
<evidence type="ECO:0008006" key="7">
    <source>
        <dbReference type="Google" id="ProtNLM"/>
    </source>
</evidence>
<dbReference type="RefSeq" id="XP_033568231.1">
    <property type="nucleotide sequence ID" value="XM_033713601.1"/>
</dbReference>
<evidence type="ECO:0000256" key="3">
    <source>
        <dbReference type="ARBA" id="ARBA00022833"/>
    </source>
</evidence>
<gene>
    <name evidence="4 6" type="ORF">BDZ99DRAFT_241443</name>
</gene>
<dbReference type="SUPFAM" id="SSF57850">
    <property type="entry name" value="RING/U-box"/>
    <property type="match status" value="1"/>
</dbReference>
<proteinExistence type="predicted"/>
<dbReference type="Gene3D" id="1.20.120.1750">
    <property type="match status" value="1"/>
</dbReference>
<sequence length="265" mass="30120">MPRENCRWSIEKLEGDDHITCSKCRHEFCWNCLASYQAIRDKGSSEHATTCVHHSNQRHVIENDEVTNRKAQAEAGTKDTANKATKTAVEIQAERLTENNHYEADSKELWVYDSNFRDNDSVSSYRGSQGFSSSALSSATSFGLHLPALTDQFVSVVLEDAGMKSLLSSGFDLMSRDRFERNIRRLLRRYALNLLKSASNEIQTGAAKYIRNQSRLIANRILYTFIHPEYTNFSTIDELPMLSGVQKSEHFLEQAVPIEDMEDPS</sequence>
<keyword evidence="2" id="KW-0863">Zinc-finger</keyword>
<organism evidence="4">
    <name type="scientific">Mytilinidion resinicola</name>
    <dbReference type="NCBI Taxonomy" id="574789"/>
    <lineage>
        <taxon>Eukaryota</taxon>
        <taxon>Fungi</taxon>
        <taxon>Dikarya</taxon>
        <taxon>Ascomycota</taxon>
        <taxon>Pezizomycotina</taxon>
        <taxon>Dothideomycetes</taxon>
        <taxon>Pleosporomycetidae</taxon>
        <taxon>Mytilinidiales</taxon>
        <taxon>Mytilinidiaceae</taxon>
        <taxon>Mytilinidion</taxon>
    </lineage>
</organism>
<reference evidence="6" key="2">
    <citation type="submission" date="2020-04" db="EMBL/GenBank/DDBJ databases">
        <authorList>
            <consortium name="NCBI Genome Project"/>
        </authorList>
    </citation>
    <scope>NUCLEOTIDE SEQUENCE</scope>
    <source>
        <strain evidence="6">CBS 304.34</strain>
    </source>
</reference>
<accession>A0A6A6Y0C9</accession>
<keyword evidence="3" id="KW-0862">Zinc</keyword>
<protein>
    <recommendedName>
        <fullName evidence="7">RING-type domain-containing protein</fullName>
    </recommendedName>
</protein>
<reference evidence="4 6" key="1">
    <citation type="journal article" date="2020" name="Stud. Mycol.">
        <title>101 Dothideomycetes genomes: a test case for predicting lifestyles and emergence of pathogens.</title>
        <authorList>
            <person name="Haridas S."/>
            <person name="Albert R."/>
            <person name="Binder M."/>
            <person name="Bloem J."/>
            <person name="Labutti K."/>
            <person name="Salamov A."/>
            <person name="Andreopoulos B."/>
            <person name="Baker S."/>
            <person name="Barry K."/>
            <person name="Bills G."/>
            <person name="Bluhm B."/>
            <person name="Cannon C."/>
            <person name="Castanera R."/>
            <person name="Culley D."/>
            <person name="Daum C."/>
            <person name="Ezra D."/>
            <person name="Gonzalez J."/>
            <person name="Henrissat B."/>
            <person name="Kuo A."/>
            <person name="Liang C."/>
            <person name="Lipzen A."/>
            <person name="Lutzoni F."/>
            <person name="Magnuson J."/>
            <person name="Mondo S."/>
            <person name="Nolan M."/>
            <person name="Ohm R."/>
            <person name="Pangilinan J."/>
            <person name="Park H.-J."/>
            <person name="Ramirez L."/>
            <person name="Alfaro M."/>
            <person name="Sun H."/>
            <person name="Tritt A."/>
            <person name="Yoshinaga Y."/>
            <person name="Zwiers L.-H."/>
            <person name="Turgeon B."/>
            <person name="Goodwin S."/>
            <person name="Spatafora J."/>
            <person name="Crous P."/>
            <person name="Grigoriev I."/>
        </authorList>
    </citation>
    <scope>NUCLEOTIDE SEQUENCE</scope>
    <source>
        <strain evidence="4 6">CBS 304.34</strain>
    </source>
</reference>
<evidence type="ECO:0000256" key="2">
    <source>
        <dbReference type="ARBA" id="ARBA00022771"/>
    </source>
</evidence>
<name>A0A6A6Y0C9_9PEZI</name>
<evidence type="ECO:0000313" key="6">
    <source>
        <dbReference type="RefSeq" id="XP_033568231.1"/>
    </source>
</evidence>
<dbReference type="PROSITE" id="PS00518">
    <property type="entry name" value="ZF_RING_1"/>
    <property type="match status" value="1"/>
</dbReference>
<evidence type="ECO:0000313" key="5">
    <source>
        <dbReference type="Proteomes" id="UP000504636"/>
    </source>
</evidence>
<dbReference type="CDD" id="cd20336">
    <property type="entry name" value="Rcat_RBR"/>
    <property type="match status" value="1"/>
</dbReference>
<evidence type="ECO:0000313" key="4">
    <source>
        <dbReference type="EMBL" id="KAF2801267.1"/>
    </source>
</evidence>